<feature type="transmembrane region" description="Helical" evidence="1">
    <location>
        <begin position="120"/>
        <end position="139"/>
    </location>
</feature>
<proteinExistence type="predicted"/>
<feature type="transmembrane region" description="Helical" evidence="1">
    <location>
        <begin position="60"/>
        <end position="82"/>
    </location>
</feature>
<gene>
    <name evidence="2" type="ORF">QEG54_005280</name>
</gene>
<keyword evidence="1" id="KW-1133">Transmembrane helix</keyword>
<evidence type="ECO:0000256" key="1">
    <source>
        <dbReference type="SAM" id="Phobius"/>
    </source>
</evidence>
<name>A0AAI9DR92_PLUGE</name>
<accession>A0AAI9DR92</accession>
<reference evidence="2" key="1">
    <citation type="submission" date="2024-02" db="EMBL/GenBank/DDBJ databases">
        <authorList>
            <consortium name="Clinical and Environmental Microbiology Branch: Whole genome sequencing antimicrobial resistance pathogens in the healthcare setting"/>
        </authorList>
    </citation>
    <scope>NUCLEOTIDE SEQUENCE</scope>
    <source>
        <strain evidence="2">2021DK-00143</strain>
    </source>
</reference>
<dbReference type="EMBL" id="ABLOKC030000052">
    <property type="protein sequence ID" value="EML1474444.1"/>
    <property type="molecule type" value="Genomic_DNA"/>
</dbReference>
<dbReference type="RefSeq" id="WP_048284559.1">
    <property type="nucleotide sequence ID" value="NZ_CACVCI010000001.1"/>
</dbReference>
<comment type="caution">
    <text evidence="2">The sequence shown here is derived from an EMBL/GenBank/DDBJ whole genome shotgun (WGS) entry which is preliminary data.</text>
</comment>
<evidence type="ECO:0000313" key="2">
    <source>
        <dbReference type="EMBL" id="EML1474444.1"/>
    </source>
</evidence>
<keyword evidence="1" id="KW-0812">Transmembrane</keyword>
<protein>
    <submittedName>
        <fullName evidence="2">Uncharacterized protein</fullName>
    </submittedName>
</protein>
<keyword evidence="1" id="KW-0472">Membrane</keyword>
<organism evidence="2">
    <name type="scientific">Pluralibacter gergoviae</name>
    <name type="common">Enterobacter gergoviae</name>
    <dbReference type="NCBI Taxonomy" id="61647"/>
    <lineage>
        <taxon>Bacteria</taxon>
        <taxon>Pseudomonadati</taxon>
        <taxon>Pseudomonadota</taxon>
        <taxon>Gammaproteobacteria</taxon>
        <taxon>Enterobacterales</taxon>
        <taxon>Enterobacteriaceae</taxon>
        <taxon>Pluralibacter</taxon>
    </lineage>
</organism>
<dbReference type="AlphaFoldDB" id="A0AAI9DR92"/>
<feature type="transmembrane region" description="Helical" evidence="1">
    <location>
        <begin position="94"/>
        <end position="113"/>
    </location>
</feature>
<feature type="transmembrane region" description="Helical" evidence="1">
    <location>
        <begin position="151"/>
        <end position="179"/>
    </location>
</feature>
<sequence>MSFASIISGYYFCDLLAHGREMDQVIARNDASLLQHSTPELEHWFDKPPAELPRQNGFPLAFVLLFFIITFALNLLLLLTILDIQSPPVHGALFFIPCLLITVINLTATYLISRGKTAGLAWYGWMHQALTCLTTLLFLRSALAGETHHAVMGLIGLLLLLLCRIVLNGRGFILFVLYARTQRIAALARVQRTKL</sequence>